<dbReference type="Proteomes" id="UP001341840">
    <property type="component" value="Unassembled WGS sequence"/>
</dbReference>
<feature type="non-terminal residue" evidence="2">
    <location>
        <position position="71"/>
    </location>
</feature>
<comment type="caution">
    <text evidence="2">The sequence shown here is derived from an EMBL/GenBank/DDBJ whole genome shotgun (WGS) entry which is preliminary data.</text>
</comment>
<name>A0ABU6YUP5_9FABA</name>
<feature type="region of interest" description="Disordered" evidence="1">
    <location>
        <begin position="1"/>
        <end position="48"/>
    </location>
</feature>
<evidence type="ECO:0000256" key="1">
    <source>
        <dbReference type="SAM" id="MobiDB-lite"/>
    </source>
</evidence>
<proteinExistence type="predicted"/>
<reference evidence="2 3" key="1">
    <citation type="journal article" date="2023" name="Plants (Basel)">
        <title>Bridging the Gap: Combining Genomics and Transcriptomics Approaches to Understand Stylosanthes scabra, an Orphan Legume from the Brazilian Caatinga.</title>
        <authorList>
            <person name="Ferreira-Neto J.R.C."/>
            <person name="da Silva M.D."/>
            <person name="Binneck E."/>
            <person name="de Melo N.F."/>
            <person name="da Silva R.H."/>
            <person name="de Melo A.L.T.M."/>
            <person name="Pandolfi V."/>
            <person name="Bustamante F.O."/>
            <person name="Brasileiro-Vidal A.C."/>
            <person name="Benko-Iseppon A.M."/>
        </authorList>
    </citation>
    <scope>NUCLEOTIDE SEQUENCE [LARGE SCALE GENOMIC DNA]</scope>
    <source>
        <tissue evidence="2">Leaves</tissue>
    </source>
</reference>
<organism evidence="2 3">
    <name type="scientific">Stylosanthes scabra</name>
    <dbReference type="NCBI Taxonomy" id="79078"/>
    <lineage>
        <taxon>Eukaryota</taxon>
        <taxon>Viridiplantae</taxon>
        <taxon>Streptophyta</taxon>
        <taxon>Embryophyta</taxon>
        <taxon>Tracheophyta</taxon>
        <taxon>Spermatophyta</taxon>
        <taxon>Magnoliopsida</taxon>
        <taxon>eudicotyledons</taxon>
        <taxon>Gunneridae</taxon>
        <taxon>Pentapetalae</taxon>
        <taxon>rosids</taxon>
        <taxon>fabids</taxon>
        <taxon>Fabales</taxon>
        <taxon>Fabaceae</taxon>
        <taxon>Papilionoideae</taxon>
        <taxon>50 kb inversion clade</taxon>
        <taxon>dalbergioids sensu lato</taxon>
        <taxon>Dalbergieae</taxon>
        <taxon>Pterocarpus clade</taxon>
        <taxon>Stylosanthes</taxon>
    </lineage>
</organism>
<dbReference type="EMBL" id="JASCZI010243855">
    <property type="protein sequence ID" value="MED6213676.1"/>
    <property type="molecule type" value="Genomic_DNA"/>
</dbReference>
<protein>
    <submittedName>
        <fullName evidence="2">Uncharacterized protein</fullName>
    </submittedName>
</protein>
<evidence type="ECO:0000313" key="2">
    <source>
        <dbReference type="EMBL" id="MED6213676.1"/>
    </source>
</evidence>
<keyword evidence="3" id="KW-1185">Reference proteome</keyword>
<gene>
    <name evidence="2" type="ORF">PIB30_095619</name>
</gene>
<sequence>MRRNRVWFSNGDERNNTKKRKRERESVGGRTRWSREAQWQRAAEDGSEPMTMVEWNTFKRRRKSREKERKK</sequence>
<accession>A0ABU6YUP5</accession>
<evidence type="ECO:0000313" key="3">
    <source>
        <dbReference type="Proteomes" id="UP001341840"/>
    </source>
</evidence>